<dbReference type="GO" id="GO:0006397">
    <property type="term" value="P:mRNA processing"/>
    <property type="evidence" value="ECO:0007669"/>
    <property type="project" value="UniProtKB-KW"/>
</dbReference>
<evidence type="ECO:0000256" key="1">
    <source>
        <dbReference type="ARBA" id="ARBA00004123"/>
    </source>
</evidence>
<evidence type="ECO:0000256" key="3">
    <source>
        <dbReference type="ARBA" id="ARBA00022723"/>
    </source>
</evidence>
<proteinExistence type="predicted"/>
<dbReference type="InterPro" id="IPR036855">
    <property type="entry name" value="Znf_CCCH_sf"/>
</dbReference>
<accession>T1IRX9</accession>
<keyword evidence="3 9" id="KW-0479">Metal-binding</keyword>
<dbReference type="SMART" id="SM00356">
    <property type="entry name" value="ZnF_C3H1"/>
    <property type="match status" value="5"/>
</dbReference>
<keyword evidence="5 9" id="KW-0863">Zinc-finger</keyword>
<evidence type="ECO:0000256" key="8">
    <source>
        <dbReference type="ARBA" id="ARBA00023242"/>
    </source>
</evidence>
<keyword evidence="2" id="KW-0507">mRNA processing</keyword>
<evidence type="ECO:0000313" key="11">
    <source>
        <dbReference type="EnsemblMetazoa" id="SMAR003830-PA"/>
    </source>
</evidence>
<feature type="domain" description="C3H1-type" evidence="10">
    <location>
        <begin position="87"/>
        <end position="114"/>
    </location>
</feature>
<evidence type="ECO:0000256" key="2">
    <source>
        <dbReference type="ARBA" id="ARBA00022664"/>
    </source>
</evidence>
<dbReference type="PANTHER" id="PTHR23102">
    <property type="entry name" value="CLEAVAGE AND POLYADENYLATION SPECIFICITY FACTOR SUBUNIT 4-RELATED"/>
    <property type="match status" value="1"/>
</dbReference>
<dbReference type="Proteomes" id="UP000014500">
    <property type="component" value="Unassembled WGS sequence"/>
</dbReference>
<sequence>MIASVRHIKFDIEFALEQQLGALPLPFAGMDKSRAAVCEFFTRSTCNKGAACPFQHLQSGRTVVCKHWLRGLCKKGDKCEFLHEFIPSKMPECYFYSNYKACTNNECPYLHIDPESKIKDCPWYDRGCCRHGPNCRQRHSRKILCESYLIGFCIEGASCKFAHPKFELPTLDPAKRSNVVCHYCSEAGHKANFCNKRCVETEIREQRHEKPFIVAQQNYQARNYQGQKKYSKLSGSKKYSKLSGSKCSKSNETTISTIGSSHVL</sequence>
<name>T1IRX9_STRMM</name>
<feature type="domain" description="C3H1-type" evidence="10">
    <location>
        <begin position="144"/>
        <end position="166"/>
    </location>
</feature>
<dbReference type="GO" id="GO:0003723">
    <property type="term" value="F:RNA binding"/>
    <property type="evidence" value="ECO:0007669"/>
    <property type="project" value="UniProtKB-KW"/>
</dbReference>
<dbReference type="GO" id="GO:0005634">
    <property type="term" value="C:nucleus"/>
    <property type="evidence" value="ECO:0007669"/>
    <property type="project" value="UniProtKB-SubCell"/>
</dbReference>
<keyword evidence="8" id="KW-0539">Nucleus</keyword>
<dbReference type="AlphaFoldDB" id="T1IRX9"/>
<dbReference type="PANTHER" id="PTHR23102:SF24">
    <property type="entry name" value="CLEAVAGE AND POLYADENYLATION SPECIFICITY FACTOR SUBUNIT 4"/>
    <property type="match status" value="1"/>
</dbReference>
<organism evidence="11 12">
    <name type="scientific">Strigamia maritima</name>
    <name type="common">European centipede</name>
    <name type="synonym">Geophilus maritimus</name>
    <dbReference type="NCBI Taxonomy" id="126957"/>
    <lineage>
        <taxon>Eukaryota</taxon>
        <taxon>Metazoa</taxon>
        <taxon>Ecdysozoa</taxon>
        <taxon>Arthropoda</taxon>
        <taxon>Myriapoda</taxon>
        <taxon>Chilopoda</taxon>
        <taxon>Pleurostigmophora</taxon>
        <taxon>Geophilomorpha</taxon>
        <taxon>Linotaeniidae</taxon>
        <taxon>Strigamia</taxon>
    </lineage>
</organism>
<comment type="subcellular location">
    <subcellularLocation>
        <location evidence="1">Nucleus</location>
    </subcellularLocation>
</comment>
<dbReference type="EMBL" id="AFFK01018815">
    <property type="status" value="NOT_ANNOTATED_CDS"/>
    <property type="molecule type" value="Genomic_DNA"/>
</dbReference>
<dbReference type="OMA" id="AKGHYAN"/>
<dbReference type="HOGENOM" id="CLU_024513_0_1_1"/>
<dbReference type="Pfam" id="PF00642">
    <property type="entry name" value="zf-CCCH"/>
    <property type="match status" value="1"/>
</dbReference>
<keyword evidence="4" id="KW-0677">Repeat</keyword>
<feature type="zinc finger region" description="C3H1-type" evidence="9">
    <location>
        <begin position="32"/>
        <end position="56"/>
    </location>
</feature>
<dbReference type="FunFam" id="4.10.1000.10:FF:000017">
    <property type="entry name" value="Cleavage and polyadenylation specificity factor 30 kDa subunit"/>
    <property type="match status" value="1"/>
</dbReference>
<evidence type="ECO:0000313" key="12">
    <source>
        <dbReference type="Proteomes" id="UP000014500"/>
    </source>
</evidence>
<evidence type="ECO:0000256" key="5">
    <source>
        <dbReference type="ARBA" id="ARBA00022771"/>
    </source>
</evidence>
<feature type="zinc finger region" description="C3H1-type" evidence="9">
    <location>
        <begin position="144"/>
        <end position="166"/>
    </location>
</feature>
<evidence type="ECO:0000256" key="4">
    <source>
        <dbReference type="ARBA" id="ARBA00022737"/>
    </source>
</evidence>
<dbReference type="SUPFAM" id="SSF90229">
    <property type="entry name" value="CCCH zinc finger"/>
    <property type="match status" value="2"/>
</dbReference>
<evidence type="ECO:0000256" key="7">
    <source>
        <dbReference type="ARBA" id="ARBA00022884"/>
    </source>
</evidence>
<protein>
    <recommendedName>
        <fullName evidence="10">C3H1-type domain-containing protein</fullName>
    </recommendedName>
</protein>
<feature type="zinc finger region" description="C3H1-type" evidence="9">
    <location>
        <begin position="115"/>
        <end position="142"/>
    </location>
</feature>
<keyword evidence="12" id="KW-1185">Reference proteome</keyword>
<dbReference type="STRING" id="126957.T1IRX9"/>
<dbReference type="GO" id="GO:0008270">
    <property type="term" value="F:zinc ion binding"/>
    <property type="evidence" value="ECO:0007669"/>
    <property type="project" value="UniProtKB-KW"/>
</dbReference>
<keyword evidence="7" id="KW-0694">RNA-binding</keyword>
<evidence type="ECO:0000256" key="6">
    <source>
        <dbReference type="ARBA" id="ARBA00022833"/>
    </source>
</evidence>
<evidence type="ECO:0000256" key="9">
    <source>
        <dbReference type="PROSITE-ProRule" id="PRU00723"/>
    </source>
</evidence>
<dbReference type="Pfam" id="PF15663">
    <property type="entry name" value="zf-CCCH_3"/>
    <property type="match status" value="1"/>
</dbReference>
<dbReference type="InterPro" id="IPR000571">
    <property type="entry name" value="Znf_CCCH"/>
</dbReference>
<dbReference type="InterPro" id="IPR045348">
    <property type="entry name" value="CPSF4/Yth1"/>
</dbReference>
<feature type="domain" description="C3H1-type" evidence="10">
    <location>
        <begin position="115"/>
        <end position="142"/>
    </location>
</feature>
<dbReference type="EnsemblMetazoa" id="SMAR003830-RA">
    <property type="protein sequence ID" value="SMAR003830-PA"/>
    <property type="gene ID" value="SMAR003830"/>
</dbReference>
<dbReference type="eggNOG" id="KOG1040">
    <property type="taxonomic scope" value="Eukaryota"/>
</dbReference>
<feature type="zinc finger region" description="C3H1-type" evidence="9">
    <location>
        <begin position="87"/>
        <end position="114"/>
    </location>
</feature>
<dbReference type="PROSITE" id="PS50103">
    <property type="entry name" value="ZF_C3H1"/>
    <property type="match status" value="5"/>
</dbReference>
<dbReference type="Gene3D" id="4.10.1000.10">
    <property type="entry name" value="Zinc finger, CCCH-type"/>
    <property type="match status" value="1"/>
</dbReference>
<dbReference type="PhylomeDB" id="T1IRX9"/>
<reference evidence="12" key="1">
    <citation type="submission" date="2011-05" db="EMBL/GenBank/DDBJ databases">
        <authorList>
            <person name="Richards S.R."/>
            <person name="Qu J."/>
            <person name="Jiang H."/>
            <person name="Jhangiani S.N."/>
            <person name="Agravi P."/>
            <person name="Goodspeed R."/>
            <person name="Gross S."/>
            <person name="Mandapat C."/>
            <person name="Jackson L."/>
            <person name="Mathew T."/>
            <person name="Pu L."/>
            <person name="Thornton R."/>
            <person name="Saada N."/>
            <person name="Wilczek-Boney K.B."/>
            <person name="Lee S."/>
            <person name="Kovar C."/>
            <person name="Wu Y."/>
            <person name="Scherer S.E."/>
            <person name="Worley K.C."/>
            <person name="Muzny D.M."/>
            <person name="Gibbs R."/>
        </authorList>
    </citation>
    <scope>NUCLEOTIDE SEQUENCE</scope>
    <source>
        <strain evidence="12">Brora</strain>
    </source>
</reference>
<feature type="domain" description="C3H1-type" evidence="10">
    <location>
        <begin position="32"/>
        <end position="56"/>
    </location>
</feature>
<evidence type="ECO:0000259" key="10">
    <source>
        <dbReference type="PROSITE" id="PS50103"/>
    </source>
</evidence>
<keyword evidence="6 9" id="KW-0862">Zinc</keyword>
<feature type="zinc finger region" description="C3H1-type" evidence="9">
    <location>
        <begin position="59"/>
        <end position="86"/>
    </location>
</feature>
<reference evidence="11" key="2">
    <citation type="submission" date="2015-02" db="UniProtKB">
        <authorList>
            <consortium name="EnsemblMetazoa"/>
        </authorList>
    </citation>
    <scope>IDENTIFICATION</scope>
</reference>
<dbReference type="InterPro" id="IPR041686">
    <property type="entry name" value="Znf-CCCH_3"/>
</dbReference>
<feature type="domain" description="C3H1-type" evidence="10">
    <location>
        <begin position="59"/>
        <end position="86"/>
    </location>
</feature>